<proteinExistence type="predicted"/>
<dbReference type="SUPFAM" id="SSF52540">
    <property type="entry name" value="P-loop containing nucleoside triphosphate hydrolases"/>
    <property type="match status" value="1"/>
</dbReference>
<keyword evidence="1" id="KW-0547">Nucleotide-binding</keyword>
<dbReference type="Proteomes" id="UP001299235">
    <property type="component" value="Unassembled WGS sequence"/>
</dbReference>
<sequence>MKDINMTGSLNPKRVFELFSYKIAYAKEHPEELRTTGIRIFCGSQGSGKTLSAVQYVRKLLVQYPKCILVTNTDIAGIPENVHVYEYDGIDCLKNINNGEYGVVYFIDEIHLELNSLESKNIDIDVMVELSQQRKQRKHIVGTSQIYMRMAKPLREQVKDIILCKNYFGFLQINTHIDGFESHEENGKLVAVVDHRYIWFHYPALYEAYDTYAKMKRYNQEWNGRERLK</sequence>
<reference evidence="1 2" key="1">
    <citation type="submission" date="2021-10" db="EMBL/GenBank/DDBJ databases">
        <title>Anaerobic single-cell dispensing facilitates the cultivation of human gut bacteria.</title>
        <authorList>
            <person name="Afrizal A."/>
        </authorList>
    </citation>
    <scope>NUCLEOTIDE SEQUENCE [LARGE SCALE GENOMIC DNA]</scope>
    <source>
        <strain evidence="1 2">CLA-AA-H246</strain>
    </source>
</reference>
<keyword evidence="2" id="KW-1185">Reference proteome</keyword>
<keyword evidence="1" id="KW-0067">ATP-binding</keyword>
<dbReference type="GO" id="GO:0005524">
    <property type="term" value="F:ATP binding"/>
    <property type="evidence" value="ECO:0007669"/>
    <property type="project" value="UniProtKB-KW"/>
</dbReference>
<dbReference type="RefSeq" id="WP_248836157.1">
    <property type="nucleotide sequence ID" value="NZ_JAJEQE010000093.1"/>
</dbReference>
<dbReference type="Gene3D" id="3.40.50.300">
    <property type="entry name" value="P-loop containing nucleotide triphosphate hydrolases"/>
    <property type="match status" value="1"/>
</dbReference>
<accession>A0ABS8EZ65</accession>
<organism evidence="1 2">
    <name type="scientific">Hominisplanchenecus faecis</name>
    <dbReference type="NCBI Taxonomy" id="2885351"/>
    <lineage>
        <taxon>Bacteria</taxon>
        <taxon>Bacillati</taxon>
        <taxon>Bacillota</taxon>
        <taxon>Clostridia</taxon>
        <taxon>Lachnospirales</taxon>
        <taxon>Lachnospiraceae</taxon>
        <taxon>Hominisplanchenecus</taxon>
    </lineage>
</organism>
<dbReference type="EMBL" id="JAJEQE010000093">
    <property type="protein sequence ID" value="MCC2150505.1"/>
    <property type="molecule type" value="Genomic_DNA"/>
</dbReference>
<protein>
    <submittedName>
        <fullName evidence="1">ATP-binding protein</fullName>
    </submittedName>
</protein>
<comment type="caution">
    <text evidence="1">The sequence shown here is derived from an EMBL/GenBank/DDBJ whole genome shotgun (WGS) entry which is preliminary data.</text>
</comment>
<evidence type="ECO:0000313" key="2">
    <source>
        <dbReference type="Proteomes" id="UP001299235"/>
    </source>
</evidence>
<dbReference type="InterPro" id="IPR027417">
    <property type="entry name" value="P-loop_NTPase"/>
</dbReference>
<name>A0ABS8EZ65_9FIRM</name>
<gene>
    <name evidence="1" type="ORF">LKD42_14870</name>
</gene>
<evidence type="ECO:0000313" key="1">
    <source>
        <dbReference type="EMBL" id="MCC2150505.1"/>
    </source>
</evidence>